<dbReference type="GO" id="GO:0019843">
    <property type="term" value="F:rRNA binding"/>
    <property type="evidence" value="ECO:0007669"/>
    <property type="project" value="UniProtKB-UniRule"/>
</dbReference>
<dbReference type="GO" id="GO:0006412">
    <property type="term" value="P:translation"/>
    <property type="evidence" value="ECO:0007669"/>
    <property type="project" value="UniProtKB-UniRule"/>
</dbReference>
<evidence type="ECO:0000256" key="7">
    <source>
        <dbReference type="HAMAP-Rule" id="MF_01306"/>
    </source>
</evidence>
<dbReference type="PANTHER" id="PTHR11831:SF4">
    <property type="entry name" value="SMALL RIBOSOMAL SUBUNIT PROTEIN US4M"/>
    <property type="match status" value="1"/>
</dbReference>
<dbReference type="SUPFAM" id="SSF55174">
    <property type="entry name" value="Alpha-L RNA-binding motif"/>
    <property type="match status" value="1"/>
</dbReference>
<evidence type="ECO:0000256" key="2">
    <source>
        <dbReference type="ARBA" id="ARBA00022730"/>
    </source>
</evidence>
<dbReference type="InterPro" id="IPR005709">
    <property type="entry name" value="Ribosomal_uS4_bac-type"/>
</dbReference>
<evidence type="ECO:0000313" key="12">
    <source>
        <dbReference type="Proteomes" id="UP000033854"/>
    </source>
</evidence>
<dbReference type="PATRIC" id="fig|1618378.3.peg.66"/>
<gene>
    <name evidence="7" type="primary">rpsD</name>
    <name evidence="11" type="ORF">UV06_C0001G0064</name>
</gene>
<dbReference type="GO" id="GO:0003735">
    <property type="term" value="F:structural constituent of ribosome"/>
    <property type="evidence" value="ECO:0007669"/>
    <property type="project" value="InterPro"/>
</dbReference>
<dbReference type="Gene3D" id="1.10.1050.10">
    <property type="entry name" value="Ribosomal Protein S4 Delta 41, Chain A, domain 1"/>
    <property type="match status" value="1"/>
</dbReference>
<dbReference type="PROSITE" id="PS50889">
    <property type="entry name" value="S4"/>
    <property type="match status" value="1"/>
</dbReference>
<evidence type="ECO:0000259" key="9">
    <source>
        <dbReference type="SMART" id="SM00363"/>
    </source>
</evidence>
<keyword evidence="4 7" id="KW-0689">Ribosomal protein</keyword>
<dbReference type="InterPro" id="IPR002942">
    <property type="entry name" value="S4_RNA-bd"/>
</dbReference>
<dbReference type="Pfam" id="PF01479">
    <property type="entry name" value="S4"/>
    <property type="match status" value="1"/>
</dbReference>
<dbReference type="PROSITE" id="PS00632">
    <property type="entry name" value="RIBOSOMAL_S4"/>
    <property type="match status" value="1"/>
</dbReference>
<name>A0A0G0Z3L6_9BACT</name>
<comment type="similarity">
    <text evidence="1 7 8">Belongs to the universal ribosomal protein uS4 family.</text>
</comment>
<dbReference type="EMBL" id="LCDA01000001">
    <property type="protein sequence ID" value="KKS43330.1"/>
    <property type="molecule type" value="Genomic_DNA"/>
</dbReference>
<dbReference type="SMART" id="SM01390">
    <property type="entry name" value="Ribosomal_S4"/>
    <property type="match status" value="1"/>
</dbReference>
<proteinExistence type="inferred from homology"/>
<dbReference type="GO" id="GO:0042274">
    <property type="term" value="P:ribosomal small subunit biogenesis"/>
    <property type="evidence" value="ECO:0007669"/>
    <property type="project" value="TreeGrafter"/>
</dbReference>
<dbReference type="NCBIfam" id="TIGR01017">
    <property type="entry name" value="rpsD_bact"/>
    <property type="match status" value="1"/>
</dbReference>
<dbReference type="Gene3D" id="3.10.290.10">
    <property type="entry name" value="RNA-binding S4 domain"/>
    <property type="match status" value="1"/>
</dbReference>
<evidence type="ECO:0000259" key="10">
    <source>
        <dbReference type="SMART" id="SM01390"/>
    </source>
</evidence>
<dbReference type="Pfam" id="PF00163">
    <property type="entry name" value="Ribosomal_S4"/>
    <property type="match status" value="1"/>
</dbReference>
<comment type="subunit">
    <text evidence="7">Part of the 30S ribosomal subunit. Contacts protein S5. The interaction surface between S4 and S5 is involved in control of translational fidelity.</text>
</comment>
<keyword evidence="3 7" id="KW-0694">RNA-binding</keyword>
<dbReference type="InterPro" id="IPR022801">
    <property type="entry name" value="Ribosomal_uS4"/>
</dbReference>
<evidence type="ECO:0000313" key="11">
    <source>
        <dbReference type="EMBL" id="KKS43330.1"/>
    </source>
</evidence>
<keyword evidence="5 7" id="KW-0687">Ribonucleoprotein</keyword>
<dbReference type="FunFam" id="3.10.290.10:FF:000001">
    <property type="entry name" value="30S ribosomal protein S4"/>
    <property type="match status" value="1"/>
</dbReference>
<comment type="function">
    <text evidence="7">With S5 and S12 plays an important role in translational accuracy.</text>
</comment>
<dbReference type="HAMAP" id="MF_01306_B">
    <property type="entry name" value="Ribosomal_uS4_B"/>
    <property type="match status" value="1"/>
</dbReference>
<evidence type="ECO:0000256" key="1">
    <source>
        <dbReference type="ARBA" id="ARBA00007465"/>
    </source>
</evidence>
<dbReference type="PANTHER" id="PTHR11831">
    <property type="entry name" value="30S 40S RIBOSOMAL PROTEIN"/>
    <property type="match status" value="1"/>
</dbReference>
<keyword evidence="2 7" id="KW-0699">rRNA-binding</keyword>
<evidence type="ECO:0000256" key="5">
    <source>
        <dbReference type="ARBA" id="ARBA00023274"/>
    </source>
</evidence>
<dbReference type="InterPro" id="IPR001912">
    <property type="entry name" value="Ribosomal_uS4_N"/>
</dbReference>
<protein>
    <recommendedName>
        <fullName evidence="6 7">Small ribosomal subunit protein uS4</fullName>
    </recommendedName>
</protein>
<dbReference type="CDD" id="cd00165">
    <property type="entry name" value="S4"/>
    <property type="match status" value="1"/>
</dbReference>
<comment type="function">
    <text evidence="7">One of the primary rRNA binding proteins, it binds directly to 16S rRNA where it nucleates assembly of the body of the 30S subunit.</text>
</comment>
<organism evidence="11 12">
    <name type="scientific">Candidatus Collierbacteria bacterium GW2011_GWA2_42_17</name>
    <dbReference type="NCBI Taxonomy" id="1618378"/>
    <lineage>
        <taxon>Bacteria</taxon>
        <taxon>Candidatus Collieribacteriota</taxon>
    </lineage>
</organism>
<sequence>MAKYIDPKCRLCRREGVKLYLKGERCFSPKCPIEKTGAQIPGQHGKKRSHGRISGYGIQLREKQKAKRSYGVLEGQFHNYYDIAIKSTENTGEVLMQLLESRLDNIVFRFGFVTSRSLARQLVTHGNVKIDGKKVDIASYITKPGQTVSLTEKATKFVFVSPNLTEKNVPAKWLSKKGAEGKIDRLPTREEIGSDIKENLIIEYYSR</sequence>
<comment type="caution">
    <text evidence="11">The sequence shown here is derived from an EMBL/GenBank/DDBJ whole genome shotgun (WGS) entry which is preliminary data.</text>
</comment>
<dbReference type="InterPro" id="IPR018079">
    <property type="entry name" value="Ribosomal_uS4_CS"/>
</dbReference>
<reference evidence="11 12" key="1">
    <citation type="journal article" date="2015" name="Nature">
        <title>rRNA introns, odd ribosomes, and small enigmatic genomes across a large radiation of phyla.</title>
        <authorList>
            <person name="Brown C.T."/>
            <person name="Hug L.A."/>
            <person name="Thomas B.C."/>
            <person name="Sharon I."/>
            <person name="Castelle C.J."/>
            <person name="Singh A."/>
            <person name="Wilkins M.J."/>
            <person name="Williams K.H."/>
            <person name="Banfield J.F."/>
        </authorList>
    </citation>
    <scope>NUCLEOTIDE SEQUENCE [LARGE SCALE GENOMIC DNA]</scope>
</reference>
<dbReference type="AlphaFoldDB" id="A0A0G0Z3L6"/>
<feature type="domain" description="Small ribosomal subunit protein uS4 N-terminal" evidence="10">
    <location>
        <begin position="3"/>
        <end position="100"/>
    </location>
</feature>
<evidence type="ECO:0000256" key="8">
    <source>
        <dbReference type="RuleBase" id="RU003699"/>
    </source>
</evidence>
<dbReference type="NCBIfam" id="NF003717">
    <property type="entry name" value="PRK05327.1"/>
    <property type="match status" value="1"/>
</dbReference>
<evidence type="ECO:0000256" key="4">
    <source>
        <dbReference type="ARBA" id="ARBA00022980"/>
    </source>
</evidence>
<dbReference type="Proteomes" id="UP000033854">
    <property type="component" value="Unassembled WGS sequence"/>
</dbReference>
<dbReference type="InterPro" id="IPR036986">
    <property type="entry name" value="S4_RNA-bd_sf"/>
</dbReference>
<evidence type="ECO:0000256" key="3">
    <source>
        <dbReference type="ARBA" id="ARBA00022884"/>
    </source>
</evidence>
<evidence type="ECO:0000256" key="6">
    <source>
        <dbReference type="ARBA" id="ARBA00035254"/>
    </source>
</evidence>
<feature type="domain" description="RNA-binding S4" evidence="9">
    <location>
        <begin position="101"/>
        <end position="165"/>
    </location>
</feature>
<accession>A0A0G0Z3L6</accession>
<dbReference type="GO" id="GO:0015935">
    <property type="term" value="C:small ribosomal subunit"/>
    <property type="evidence" value="ECO:0007669"/>
    <property type="project" value="InterPro"/>
</dbReference>
<dbReference type="SMART" id="SM00363">
    <property type="entry name" value="S4"/>
    <property type="match status" value="1"/>
</dbReference>